<accession>A0A0S4L465</accession>
<name>A0A0S4L465_9BACT</name>
<dbReference type="STRING" id="1742973.COMA2_10131"/>
<sequence length="193" mass="21045">MRRIVAGLIEAIDRTQAVMEFNPDETMLTANDNFLATVRYQLEEIKGNTTGCSAIRPTRPAGTMQRFGRRSIAGSAMRASSESVHQSGKRLDEIVTTVKRVTDIIGEISAASQEAGERDRPGEQGHCALPPATAPLPPQEIQSYVPIERLPSNNRGAIAAAFVMSRALLNSRPFPCRLGSLWTSRSLCIRASH</sequence>
<dbReference type="RefSeq" id="WP_090893709.1">
    <property type="nucleotide sequence ID" value="NZ_CZPZ01000001.1"/>
</dbReference>
<protein>
    <recommendedName>
        <fullName evidence="4">Methyl-accepting transducer domain-containing protein</fullName>
    </recommendedName>
</protein>
<dbReference type="OrthoDB" id="9765776at2"/>
<proteinExistence type="predicted"/>
<keyword evidence="3" id="KW-1185">Reference proteome</keyword>
<evidence type="ECO:0000313" key="2">
    <source>
        <dbReference type="EMBL" id="CUS31486.1"/>
    </source>
</evidence>
<dbReference type="SUPFAM" id="SSF55785">
    <property type="entry name" value="PYP-like sensor domain (PAS domain)"/>
    <property type="match status" value="1"/>
</dbReference>
<feature type="region of interest" description="Disordered" evidence="1">
    <location>
        <begin position="111"/>
        <end position="135"/>
    </location>
</feature>
<dbReference type="Proteomes" id="UP000198736">
    <property type="component" value="Unassembled WGS sequence"/>
</dbReference>
<evidence type="ECO:0000256" key="1">
    <source>
        <dbReference type="SAM" id="MobiDB-lite"/>
    </source>
</evidence>
<evidence type="ECO:0008006" key="4">
    <source>
        <dbReference type="Google" id="ProtNLM"/>
    </source>
</evidence>
<evidence type="ECO:0000313" key="3">
    <source>
        <dbReference type="Proteomes" id="UP000198736"/>
    </source>
</evidence>
<dbReference type="EMBL" id="CZPZ01000001">
    <property type="protein sequence ID" value="CUS31486.1"/>
    <property type="molecule type" value="Genomic_DNA"/>
</dbReference>
<dbReference type="AlphaFoldDB" id="A0A0S4L465"/>
<dbReference type="InterPro" id="IPR035965">
    <property type="entry name" value="PAS-like_dom_sf"/>
</dbReference>
<reference evidence="3" key="1">
    <citation type="submission" date="2015-10" db="EMBL/GenBank/DDBJ databases">
        <authorList>
            <person name="Luecker S."/>
            <person name="Luecker S."/>
        </authorList>
    </citation>
    <scope>NUCLEOTIDE SEQUENCE [LARGE SCALE GENOMIC DNA]</scope>
</reference>
<gene>
    <name evidence="2" type="ORF">COMA2_10131</name>
</gene>
<organism evidence="2 3">
    <name type="scientific">Candidatus Nitrospira nitrificans</name>
    <dbReference type="NCBI Taxonomy" id="1742973"/>
    <lineage>
        <taxon>Bacteria</taxon>
        <taxon>Pseudomonadati</taxon>
        <taxon>Nitrospirota</taxon>
        <taxon>Nitrospiria</taxon>
        <taxon>Nitrospirales</taxon>
        <taxon>Nitrospiraceae</taxon>
        <taxon>Nitrospira</taxon>
    </lineage>
</organism>